<name>A0A5N6MX58_9ASTR</name>
<reference evidence="5 6" key="1">
    <citation type="submission" date="2019-05" db="EMBL/GenBank/DDBJ databases">
        <title>Mikania micrantha, genome provides insights into the molecular mechanism of rapid growth.</title>
        <authorList>
            <person name="Liu B."/>
        </authorList>
    </citation>
    <scope>NUCLEOTIDE SEQUENCE [LARGE SCALE GENOMIC DNA]</scope>
    <source>
        <strain evidence="5">NLD-2019</strain>
        <tissue evidence="5">Leaf</tissue>
    </source>
</reference>
<comment type="caution">
    <text evidence="5">The sequence shown here is derived from an EMBL/GenBank/DDBJ whole genome shotgun (WGS) entry which is preliminary data.</text>
</comment>
<dbReference type="PROSITE" id="PS50994">
    <property type="entry name" value="INTEGRASE"/>
    <property type="match status" value="1"/>
</dbReference>
<evidence type="ECO:0008006" key="7">
    <source>
        <dbReference type="Google" id="ProtNLM"/>
    </source>
</evidence>
<dbReference type="SUPFAM" id="SSF53098">
    <property type="entry name" value="Ribonuclease H-like"/>
    <property type="match status" value="1"/>
</dbReference>
<dbReference type="InterPro" id="IPR036397">
    <property type="entry name" value="RNaseH_sf"/>
</dbReference>
<dbReference type="InterPro" id="IPR036875">
    <property type="entry name" value="Znf_CCHC_sf"/>
</dbReference>
<dbReference type="PANTHER" id="PTHR35317">
    <property type="entry name" value="OS04G0629600 PROTEIN"/>
    <property type="match status" value="1"/>
</dbReference>
<protein>
    <recommendedName>
        <fullName evidence="7">CCHC-type domain-containing protein</fullName>
    </recommendedName>
</protein>
<evidence type="ECO:0000313" key="6">
    <source>
        <dbReference type="Proteomes" id="UP000326396"/>
    </source>
</evidence>
<dbReference type="Pfam" id="PF14223">
    <property type="entry name" value="Retrotran_gag_2"/>
    <property type="match status" value="1"/>
</dbReference>
<evidence type="ECO:0000256" key="1">
    <source>
        <dbReference type="PROSITE-ProRule" id="PRU00047"/>
    </source>
</evidence>
<keyword evidence="1" id="KW-0863">Zinc-finger</keyword>
<dbReference type="Gene3D" id="4.10.60.10">
    <property type="entry name" value="Zinc finger, CCHC-type"/>
    <property type="match status" value="1"/>
</dbReference>
<dbReference type="GO" id="GO:0008270">
    <property type="term" value="F:zinc ion binding"/>
    <property type="evidence" value="ECO:0007669"/>
    <property type="project" value="UniProtKB-KW"/>
</dbReference>
<dbReference type="GO" id="GO:0003676">
    <property type="term" value="F:nucleic acid binding"/>
    <property type="evidence" value="ECO:0007669"/>
    <property type="project" value="InterPro"/>
</dbReference>
<dbReference type="Pfam" id="PF00098">
    <property type="entry name" value="zf-CCHC"/>
    <property type="match status" value="1"/>
</dbReference>
<dbReference type="InterPro" id="IPR001584">
    <property type="entry name" value="Integrase_cat-core"/>
</dbReference>
<evidence type="ECO:0000259" key="3">
    <source>
        <dbReference type="PROSITE" id="PS50158"/>
    </source>
</evidence>
<sequence length="634" mass="70834">MSAATITNPPKETTFPFQCPILTSSNYTTWAIKMEAVLDAQGLWESIEPTTGVVVDEKKSKTARAFLFQAIPEEILLQVAKKKTAKEVWDSLKVRFIGAERVQKARLHTLKSEFESLRMKDGETIDEYAGKLSGMISKYNSVGAILKDSELVQKLFDTVTEKYIHLVASMEQYSDVEEMPFDEAIGRLKAYEDRLKLKQGTGSSSDSSLLFAKSEASTNHKGNQKWSSSQGRGKSGARGGRTGSRGGRGGGRGRGKFYPDNSNRKPRDKSQVKCYECNQLGHYASECPSKTKQDQEVHLTRDNEDEAALLLSIGEEKATVVSLSEQNVFLQNHDSCDEQKDVWYLDNGASNHMSGQKEIFAELDGSVTGGVRFGDGSKVEIKGKGTLLCQCKNGDQLLIPDVYYIPALTSSILSIGQMTEEGYDVSIKDEFLKLQDEQGRLLMKVRRSPNRLYKIKITSAKPVCLSSRLEEEAWIWHVRLGHVNFQLLELMAKRGCVRGLPALTHPRQVCEGCLLAKQTRGSFSKEAQWRAKEPLELLHADLCGPITPLSKGGNRYIFLIVDDFSRYMWVYLLKTKDEALSKFKIFKTEVEKETGFAIKMLRTDQGGITDGHESGAVEVQTVRAGYSVLYRCDV</sequence>
<feature type="compositionally biased region" description="Basic and acidic residues" evidence="2">
    <location>
        <begin position="262"/>
        <end position="271"/>
    </location>
</feature>
<dbReference type="GO" id="GO:0015074">
    <property type="term" value="P:DNA integration"/>
    <property type="evidence" value="ECO:0007669"/>
    <property type="project" value="InterPro"/>
</dbReference>
<dbReference type="Gene3D" id="3.30.420.10">
    <property type="entry name" value="Ribonuclease H-like superfamily/Ribonuclease H"/>
    <property type="match status" value="1"/>
</dbReference>
<gene>
    <name evidence="5" type="ORF">E3N88_26543</name>
</gene>
<dbReference type="InterPro" id="IPR054722">
    <property type="entry name" value="PolX-like_BBD"/>
</dbReference>
<accession>A0A5N6MX58</accession>
<evidence type="ECO:0000256" key="2">
    <source>
        <dbReference type="SAM" id="MobiDB-lite"/>
    </source>
</evidence>
<dbReference type="AlphaFoldDB" id="A0A5N6MX58"/>
<evidence type="ECO:0000259" key="4">
    <source>
        <dbReference type="PROSITE" id="PS50994"/>
    </source>
</evidence>
<dbReference type="PROSITE" id="PS50158">
    <property type="entry name" value="ZF_CCHC"/>
    <property type="match status" value="1"/>
</dbReference>
<dbReference type="PANTHER" id="PTHR35317:SF38">
    <property type="entry name" value="RNA-DIRECTED DNA POLYMERASE"/>
    <property type="match status" value="1"/>
</dbReference>
<keyword evidence="1" id="KW-0479">Metal-binding</keyword>
<dbReference type="Pfam" id="PF22936">
    <property type="entry name" value="Pol_BBD"/>
    <property type="match status" value="1"/>
</dbReference>
<feature type="domain" description="CCHC-type" evidence="3">
    <location>
        <begin position="273"/>
        <end position="289"/>
    </location>
</feature>
<dbReference type="OrthoDB" id="1739705at2759"/>
<keyword evidence="1" id="KW-0862">Zinc</keyword>
<keyword evidence="6" id="KW-1185">Reference proteome</keyword>
<proteinExistence type="predicted"/>
<feature type="compositionally biased region" description="Polar residues" evidence="2">
    <location>
        <begin position="215"/>
        <end position="226"/>
    </location>
</feature>
<organism evidence="5 6">
    <name type="scientific">Mikania micrantha</name>
    <name type="common">bitter vine</name>
    <dbReference type="NCBI Taxonomy" id="192012"/>
    <lineage>
        <taxon>Eukaryota</taxon>
        <taxon>Viridiplantae</taxon>
        <taxon>Streptophyta</taxon>
        <taxon>Embryophyta</taxon>
        <taxon>Tracheophyta</taxon>
        <taxon>Spermatophyta</taxon>
        <taxon>Magnoliopsida</taxon>
        <taxon>eudicotyledons</taxon>
        <taxon>Gunneridae</taxon>
        <taxon>Pentapetalae</taxon>
        <taxon>asterids</taxon>
        <taxon>campanulids</taxon>
        <taxon>Asterales</taxon>
        <taxon>Asteraceae</taxon>
        <taxon>Asteroideae</taxon>
        <taxon>Heliantheae alliance</taxon>
        <taxon>Eupatorieae</taxon>
        <taxon>Mikania</taxon>
    </lineage>
</organism>
<dbReference type="EMBL" id="SZYD01000014">
    <property type="protein sequence ID" value="KAD4177952.1"/>
    <property type="molecule type" value="Genomic_DNA"/>
</dbReference>
<dbReference type="Proteomes" id="UP000326396">
    <property type="component" value="Linkage Group LG4"/>
</dbReference>
<evidence type="ECO:0000313" key="5">
    <source>
        <dbReference type="EMBL" id="KAD4177952.1"/>
    </source>
</evidence>
<dbReference type="Pfam" id="PF13976">
    <property type="entry name" value="gag_pre-integrs"/>
    <property type="match status" value="1"/>
</dbReference>
<dbReference type="InterPro" id="IPR025724">
    <property type="entry name" value="GAG-pre-integrase_dom"/>
</dbReference>
<dbReference type="InterPro" id="IPR001878">
    <property type="entry name" value="Znf_CCHC"/>
</dbReference>
<dbReference type="SMART" id="SM00343">
    <property type="entry name" value="ZnF_C2HC"/>
    <property type="match status" value="1"/>
</dbReference>
<feature type="region of interest" description="Disordered" evidence="2">
    <location>
        <begin position="215"/>
        <end position="271"/>
    </location>
</feature>
<feature type="domain" description="Integrase catalytic" evidence="4">
    <location>
        <begin position="530"/>
        <end position="634"/>
    </location>
</feature>
<feature type="compositionally biased region" description="Gly residues" evidence="2">
    <location>
        <begin position="233"/>
        <end position="252"/>
    </location>
</feature>
<dbReference type="SUPFAM" id="SSF57756">
    <property type="entry name" value="Retrovirus zinc finger-like domains"/>
    <property type="match status" value="1"/>
</dbReference>
<dbReference type="InterPro" id="IPR012337">
    <property type="entry name" value="RNaseH-like_sf"/>
</dbReference>